<reference evidence="3 5" key="2">
    <citation type="submission" date="2015-10" db="EMBL/GenBank/DDBJ databases">
        <title>Zoonotic potential of simian arteriviruses.</title>
        <authorList>
            <person name="Bailey A.L."/>
        </authorList>
    </citation>
    <scope>NUCLEOTIDE SEQUENCE [LARGE SCALE GENOMIC DNA]</scope>
    <source>
        <strain evidence="3">BZ12033</strain>
    </source>
</reference>
<dbReference type="KEGG" id="vg:26793711"/>
<proteinExistence type="predicted"/>
<gene>
    <name evidence="2" type="primary">ORF5b</name>
    <name evidence="3" type="synonym">ORF5</name>
</gene>
<dbReference type="GO" id="GO:0019031">
    <property type="term" value="C:viral envelope"/>
    <property type="evidence" value="ECO:0007669"/>
    <property type="project" value="InterPro"/>
</dbReference>
<dbReference type="RefSeq" id="YP_009222003.1">
    <property type="nucleotide sequence ID" value="NC_029053.1"/>
</dbReference>
<evidence type="ECO:0000313" key="2">
    <source>
        <dbReference type="EMBL" id="AMB20718.1"/>
    </source>
</evidence>
<keyword evidence="4" id="KW-1185">Reference proteome</keyword>
<feature type="transmembrane region" description="Helical" evidence="1">
    <location>
        <begin position="52"/>
        <end position="71"/>
    </location>
</feature>
<evidence type="ECO:0000313" key="3">
    <source>
        <dbReference type="EMBL" id="AMV49341.1"/>
    </source>
</evidence>
<evidence type="ECO:0000256" key="1">
    <source>
        <dbReference type="SAM" id="Phobius"/>
    </source>
</evidence>
<dbReference type="EMBL" id="KT895940">
    <property type="protein sequence ID" value="AMV49341.1"/>
    <property type="molecule type" value="Genomic_RNA"/>
</dbReference>
<dbReference type="EMBL" id="KT447550">
    <property type="protein sequence ID" value="AMB20718.1"/>
    <property type="molecule type" value="Genomic_RNA"/>
</dbReference>
<dbReference type="GeneID" id="26793711"/>
<keyword evidence="1" id="KW-1133">Transmembrane helix</keyword>
<sequence>MRVCYKNWAASLMPSLITTSVLSFLLVSICVSPAASSGSGNFGLSRDNFGSIFKNLVTPSYVVNISICGALSMQNATHWFMPCDVAKLRVNCTNSSESESSDKEGCTSAIDKLSAHCSIHHYTGININHTKLALETYVAAPLLTHMLSYYFGTTAAFLDFLFFGGLSIAAYGYSSPAFLLYTPLAVIFMVVFCKKIILNFLALRFAWTRHTNFIIDQKGRLFVNHDDVLVEGPNGVRFGDQEVRIATVVLGGRKANLLRTAHAEEWSW</sequence>
<feature type="transmembrane region" description="Helical" evidence="1">
    <location>
        <begin position="149"/>
        <end position="172"/>
    </location>
</feature>
<dbReference type="Proteomes" id="UP000122426">
    <property type="component" value="Segment"/>
</dbReference>
<dbReference type="Proteomes" id="UP000141067">
    <property type="component" value="Genome"/>
</dbReference>
<keyword evidence="1" id="KW-0812">Transmembrane</keyword>
<reference evidence="2 4" key="1">
    <citation type="submission" date="2015-08" db="EMBL/GenBank/DDBJ databases">
        <title>The plasma RNA virome of African gren monkeys.</title>
        <authorList>
            <person name="Bailey A.L."/>
            <person name="Lauck M."/>
            <person name="Ghai R."/>
            <person name="Nelson C.W."/>
            <person name="Heimbruch K."/>
            <person name="Hughes A.L."/>
            <person name="Goldberg T.L."/>
            <person name="Jasinska A.J."/>
            <person name="Freimer N.B."/>
            <person name="Apetrei C."/>
            <person name="O'Connor D.H."/>
            <person name="Vervet Research Consortium T.I."/>
        </authorList>
    </citation>
    <scope>NUCLEOTIDE SEQUENCE [LARGE SCALE GENOMIC DNA]</scope>
    <source>
        <strain evidence="2">KKCBV-1</strain>
    </source>
</reference>
<dbReference type="InterPro" id="IPR001332">
    <property type="entry name" value="Arteri_GP5"/>
</dbReference>
<organism evidence="2 4">
    <name type="scientific">Kafue kinda chacma baboon virus</name>
    <dbReference type="NCBI Taxonomy" id="1823757"/>
    <lineage>
        <taxon>Viruses</taxon>
        <taxon>Riboviria</taxon>
        <taxon>Orthornavirae</taxon>
        <taxon>Pisuviricota</taxon>
        <taxon>Pisoniviricetes</taxon>
        <taxon>Nidovirales</taxon>
        <taxon>Arnidovirineae</taxon>
        <taxon>Arteriviridae</taxon>
        <taxon>Simarterivirinae</taxon>
        <taxon>Thetaarterivirus</taxon>
        <taxon>Kaftartevirus</taxon>
        <taxon>Thetaarterivirus kafuba</taxon>
    </lineage>
</organism>
<dbReference type="Pfam" id="PF00951">
    <property type="entry name" value="Arteri_Gl"/>
    <property type="match status" value="1"/>
</dbReference>
<accession>A0A120HVK6</accession>
<dbReference type="OrthoDB" id="13508at10239"/>
<evidence type="ECO:0000313" key="4">
    <source>
        <dbReference type="Proteomes" id="UP000122426"/>
    </source>
</evidence>
<protein>
    <submittedName>
        <fullName evidence="2">GP5 protein</fullName>
    </submittedName>
</protein>
<name>A0A120HVK6_9NIDO</name>
<keyword evidence="1" id="KW-0472">Membrane</keyword>
<feature type="transmembrane region" description="Helical" evidence="1">
    <location>
        <begin position="178"/>
        <end position="203"/>
    </location>
</feature>
<evidence type="ECO:0000313" key="5">
    <source>
        <dbReference type="Proteomes" id="UP000141067"/>
    </source>
</evidence>